<evidence type="ECO:0000256" key="1">
    <source>
        <dbReference type="ARBA" id="ARBA00022801"/>
    </source>
</evidence>
<dbReference type="OrthoDB" id="10259236at2759"/>
<reference evidence="3" key="1">
    <citation type="journal article" date="2021" name="Nat. Commun.">
        <title>Genetic determinants of endophytism in the Arabidopsis root mycobiome.</title>
        <authorList>
            <person name="Mesny F."/>
            <person name="Miyauchi S."/>
            <person name="Thiergart T."/>
            <person name="Pickel B."/>
            <person name="Atanasova L."/>
            <person name="Karlsson M."/>
            <person name="Huettel B."/>
            <person name="Barry K.W."/>
            <person name="Haridas S."/>
            <person name="Chen C."/>
            <person name="Bauer D."/>
            <person name="Andreopoulos W."/>
            <person name="Pangilinan J."/>
            <person name="LaButti K."/>
            <person name="Riley R."/>
            <person name="Lipzen A."/>
            <person name="Clum A."/>
            <person name="Drula E."/>
            <person name="Henrissat B."/>
            <person name="Kohler A."/>
            <person name="Grigoriev I.V."/>
            <person name="Martin F.M."/>
            <person name="Hacquard S."/>
        </authorList>
    </citation>
    <scope>NUCLEOTIDE SEQUENCE</scope>
    <source>
        <strain evidence="3">MPI-CAGE-AT-0023</strain>
    </source>
</reference>
<keyword evidence="4" id="KW-1185">Reference proteome</keyword>
<dbReference type="AlphaFoldDB" id="A0A9P9H2B0"/>
<dbReference type="Pfam" id="PF00293">
    <property type="entry name" value="NUDIX"/>
    <property type="match status" value="1"/>
</dbReference>
<dbReference type="GeneID" id="70228046"/>
<dbReference type="PANTHER" id="PTHR21340:SF0">
    <property type="entry name" value="BIS(5'-NUCLEOSYL)-TETRAPHOSPHATASE [ASYMMETRICAL]"/>
    <property type="match status" value="1"/>
</dbReference>
<evidence type="ECO:0000259" key="2">
    <source>
        <dbReference type="PROSITE" id="PS51462"/>
    </source>
</evidence>
<dbReference type="GO" id="GO:0006167">
    <property type="term" value="P:AMP biosynthetic process"/>
    <property type="evidence" value="ECO:0007669"/>
    <property type="project" value="TreeGrafter"/>
</dbReference>
<evidence type="ECO:0000313" key="3">
    <source>
        <dbReference type="EMBL" id="KAH7248572.1"/>
    </source>
</evidence>
<dbReference type="EMBL" id="JAGMUX010000009">
    <property type="protein sequence ID" value="KAH7248572.1"/>
    <property type="molecule type" value="Genomic_DNA"/>
</dbReference>
<dbReference type="Gene3D" id="3.90.79.10">
    <property type="entry name" value="Nucleoside Triphosphate Pyrophosphohydrolase"/>
    <property type="match status" value="1"/>
</dbReference>
<name>A0A9P9H2B0_FUSRE</name>
<dbReference type="Proteomes" id="UP000720189">
    <property type="component" value="Unassembled WGS sequence"/>
</dbReference>
<dbReference type="GO" id="GO:0004081">
    <property type="term" value="F:bis(5'-nucleosyl)-tetraphosphatase (asymmetrical) activity"/>
    <property type="evidence" value="ECO:0007669"/>
    <property type="project" value="TreeGrafter"/>
</dbReference>
<protein>
    <recommendedName>
        <fullName evidence="2">Nudix hydrolase domain-containing protein</fullName>
    </recommendedName>
</protein>
<proteinExistence type="predicted"/>
<evidence type="ECO:0000313" key="4">
    <source>
        <dbReference type="Proteomes" id="UP000720189"/>
    </source>
</evidence>
<sequence>MATSHYQTETLTSEKFVESAGTILFRLSTHEVCVLRDVKRNEHILPKGRRDVNESRWYTAIRETTEETGICCRLLPINMKSRACPSGETDVPDVARVFKGVCEPTSVQMRRIGEGEMKLIWWYVAAVNENEPVGRCEDEFEVEWCGYEGVLEKLTFQNDRELVAKAIELVKATVVDSWDTNQALLPINEE</sequence>
<dbReference type="InterPro" id="IPR020084">
    <property type="entry name" value="NUDIX_hydrolase_CS"/>
</dbReference>
<dbReference type="PROSITE" id="PS00893">
    <property type="entry name" value="NUDIX_BOX"/>
    <property type="match status" value="1"/>
</dbReference>
<gene>
    <name evidence="3" type="ORF">BKA55DRAFT_676210</name>
</gene>
<comment type="caution">
    <text evidence="3">The sequence shown here is derived from an EMBL/GenBank/DDBJ whole genome shotgun (WGS) entry which is preliminary data.</text>
</comment>
<keyword evidence="1" id="KW-0378">Hydrolase</keyword>
<dbReference type="SUPFAM" id="SSF55811">
    <property type="entry name" value="Nudix"/>
    <property type="match status" value="1"/>
</dbReference>
<organism evidence="3 4">
    <name type="scientific">Fusarium redolens</name>
    <dbReference type="NCBI Taxonomy" id="48865"/>
    <lineage>
        <taxon>Eukaryota</taxon>
        <taxon>Fungi</taxon>
        <taxon>Dikarya</taxon>
        <taxon>Ascomycota</taxon>
        <taxon>Pezizomycotina</taxon>
        <taxon>Sordariomycetes</taxon>
        <taxon>Hypocreomycetidae</taxon>
        <taxon>Hypocreales</taxon>
        <taxon>Nectriaceae</taxon>
        <taxon>Fusarium</taxon>
        <taxon>Fusarium redolens species complex</taxon>
    </lineage>
</organism>
<dbReference type="InterPro" id="IPR015797">
    <property type="entry name" value="NUDIX_hydrolase-like_dom_sf"/>
</dbReference>
<dbReference type="InterPro" id="IPR051325">
    <property type="entry name" value="Nudix_hydrolase_domain"/>
</dbReference>
<dbReference type="PANTHER" id="PTHR21340">
    <property type="entry name" value="DIADENOSINE 5,5-P1,P4-TETRAPHOSPHATE PYROPHOSPHOHYDROLASE MUTT"/>
    <property type="match status" value="1"/>
</dbReference>
<dbReference type="InterPro" id="IPR000086">
    <property type="entry name" value="NUDIX_hydrolase_dom"/>
</dbReference>
<feature type="domain" description="Nudix hydrolase" evidence="2">
    <location>
        <begin position="15"/>
        <end position="168"/>
    </location>
</feature>
<dbReference type="RefSeq" id="XP_046048367.1">
    <property type="nucleotide sequence ID" value="XM_046198092.1"/>
</dbReference>
<accession>A0A9P9H2B0</accession>
<dbReference type="GO" id="GO:0006754">
    <property type="term" value="P:ATP biosynthetic process"/>
    <property type="evidence" value="ECO:0007669"/>
    <property type="project" value="TreeGrafter"/>
</dbReference>
<dbReference type="PROSITE" id="PS51462">
    <property type="entry name" value="NUDIX"/>
    <property type="match status" value="1"/>
</dbReference>